<dbReference type="KEGG" id="ndv:NDEV_1473"/>
<dbReference type="AlphaFoldDB" id="A0A128A4G7"/>
<proteinExistence type="predicted"/>
<evidence type="ECO:0000259" key="2">
    <source>
        <dbReference type="Pfam" id="PF02494"/>
    </source>
</evidence>
<feature type="domain" description="HYR" evidence="2">
    <location>
        <begin position="624"/>
        <end position="695"/>
    </location>
</feature>
<reference evidence="4" key="1">
    <citation type="submission" date="2015-10" db="EMBL/GenBank/DDBJ databases">
        <authorList>
            <person name="Lehtovirta-Morley L.E."/>
            <person name="Vieille C."/>
        </authorList>
    </citation>
    <scope>NUCLEOTIDE SEQUENCE [LARGE SCALE GENOMIC DNA]</scope>
</reference>
<feature type="domain" description="HYR" evidence="2">
    <location>
        <begin position="697"/>
        <end position="772"/>
    </location>
</feature>
<name>A0A128A4G7_9ARCH</name>
<organism evidence="3 4">
    <name type="scientific">Nitrosotalea devaniterrae</name>
    <dbReference type="NCBI Taxonomy" id="1078905"/>
    <lineage>
        <taxon>Archaea</taxon>
        <taxon>Nitrososphaerota</taxon>
        <taxon>Nitrososphaeria</taxon>
        <taxon>Nitrosotaleales</taxon>
        <taxon>Nitrosotaleaceae</taxon>
        <taxon>Nitrosotalea</taxon>
    </lineage>
</organism>
<dbReference type="EMBL" id="LN890280">
    <property type="protein sequence ID" value="CUR52238.1"/>
    <property type="molecule type" value="Genomic_DNA"/>
</dbReference>
<keyword evidence="1" id="KW-0677">Repeat</keyword>
<dbReference type="InterPro" id="IPR003410">
    <property type="entry name" value="HYR_dom"/>
</dbReference>
<dbReference type="PANTHER" id="PTHR24273">
    <property type="entry name" value="FI04643P-RELATED"/>
    <property type="match status" value="1"/>
</dbReference>
<evidence type="ECO:0000313" key="4">
    <source>
        <dbReference type="Proteomes" id="UP000196239"/>
    </source>
</evidence>
<dbReference type="Proteomes" id="UP000196239">
    <property type="component" value="Chromosome 1"/>
</dbReference>
<keyword evidence="4" id="KW-1185">Reference proteome</keyword>
<sequence length="776" mass="84178">MRRKVPLAMLFTSLLFLGLPLQVEAQVNNPSAVEQANINLAIQNFQSLLHELQNQHGYPKANFDRYNATLANLQYMNGANKIKSVPGLQAGTAGYNENGGPPEHPAAAYCPPGGYTQVRGNACPDDTIIVDPSYLDPNNGVALNESNPVDWGKKWNLTSVLIHEKQHEMYVKEALDTLHAKAWWNTVTNKDQRNTNAIAAALSQQNHGQVYQIQKQNLKDLLKSLDNQIKHSTSAAEKRDLNIKKTEITKFLGLLKNNERRMFGGGGLAKFEECGWPNNFHDGNVALFMTSPSIWERLDMQVKGGSIVNQTITQTRWEGESDIFSPVTVSPSLFITASEQTLFDLSVLDDSCDYYSTLMQTGDISYSTSIPLLFSVAIPEWIKTDAELWSDGSISDKDFATAIGWLIQHKIISVNVQTNSDGTITVDDGIHIPKWIKDDAFWWSQGTIQDSDFMSAIEYMINQKIISFSGSEPSILSQIESQNGIKTGSSTGTSNAGVMQLQSKYGTYEPSSQSTPDRELYDVLCTWVLKSQNGIEHKAAHVRFTNSAGNSIDVTESIKDGVIHTDYVLGPDTWTFTLVTIDGLAPPTDNAVEIVIHAKPASGTPSTVQTTPGTSLTQNTLEFSVPSTITQEATSSSGAVVSFTTTFSPGGSGQAIVTCNPASGSHFPLGNTIVTCTATDPSSQKTLQKTFSVIVQDTTGPAIAPFAPHNDTPDDSGAVVYFTASATDLVDGPVSVHCNYESGTKFPLGVTVITCTADDSHGNHASRSLQISITKS</sequence>
<accession>A0A128A4G7</accession>
<evidence type="ECO:0000256" key="1">
    <source>
        <dbReference type="ARBA" id="ARBA00022737"/>
    </source>
</evidence>
<evidence type="ECO:0000313" key="3">
    <source>
        <dbReference type="EMBL" id="CUR52238.1"/>
    </source>
</evidence>
<gene>
    <name evidence="3" type="ORF">NDEV_1473</name>
</gene>
<dbReference type="Pfam" id="PF02494">
    <property type="entry name" value="HYR"/>
    <property type="match status" value="2"/>
</dbReference>
<protein>
    <recommendedName>
        <fullName evidence="2">HYR domain-containing protein</fullName>
    </recommendedName>
</protein>
<dbReference type="PANTHER" id="PTHR24273:SF32">
    <property type="entry name" value="HYALIN"/>
    <property type="match status" value="1"/>
</dbReference>